<dbReference type="InterPro" id="IPR032675">
    <property type="entry name" value="LRR_dom_sf"/>
</dbReference>
<evidence type="ECO:0000313" key="7">
    <source>
        <dbReference type="WBParaSite" id="TCONS_00003487.p1"/>
    </source>
</evidence>
<dbReference type="InterPro" id="IPR001611">
    <property type="entry name" value="Leu-rich_rpt"/>
</dbReference>
<dbReference type="WBParaSite" id="TCONS_00003487.p1">
    <property type="protein sequence ID" value="TCONS_00003487.p1"/>
    <property type="gene ID" value="XLOC_003229"/>
</dbReference>
<dbReference type="InterPro" id="IPR050216">
    <property type="entry name" value="LRR_domain-containing"/>
</dbReference>
<keyword evidence="2" id="KW-0479">Metal-binding</keyword>
<dbReference type="SUPFAM" id="SSF52058">
    <property type="entry name" value="L domain-like"/>
    <property type="match status" value="2"/>
</dbReference>
<reference evidence="6" key="1">
    <citation type="submission" date="2015-08" db="UniProtKB">
        <authorList>
            <consortium name="WormBaseParasite"/>
        </authorList>
    </citation>
    <scope>IDENTIFICATION</scope>
</reference>
<dbReference type="CDD" id="cd00143">
    <property type="entry name" value="PP2Cc"/>
    <property type="match status" value="1"/>
</dbReference>
<dbReference type="PROSITE" id="PS51746">
    <property type="entry name" value="PPM_2"/>
    <property type="match status" value="1"/>
</dbReference>
<dbReference type="SMART" id="SM00332">
    <property type="entry name" value="PP2Cc"/>
    <property type="match status" value="1"/>
</dbReference>
<dbReference type="Pfam" id="PF23010">
    <property type="entry name" value="RA_3"/>
    <property type="match status" value="1"/>
</dbReference>
<dbReference type="SMART" id="SM00369">
    <property type="entry name" value="LRR_TYP"/>
    <property type="match status" value="12"/>
</dbReference>
<name>A0A0K0E7I7_STRER</name>
<dbReference type="STRING" id="6248.A0A0K0E7I7"/>
<keyword evidence="5" id="KW-1185">Reference proteome</keyword>
<dbReference type="Pfam" id="PF00481">
    <property type="entry name" value="PP2C"/>
    <property type="match status" value="1"/>
</dbReference>
<keyword evidence="1" id="KW-0433">Leucine-rich repeat</keyword>
<organism evidence="6">
    <name type="scientific">Strongyloides stercoralis</name>
    <name type="common">Threadworm</name>
    <dbReference type="NCBI Taxonomy" id="6248"/>
    <lineage>
        <taxon>Eukaryota</taxon>
        <taxon>Metazoa</taxon>
        <taxon>Ecdysozoa</taxon>
        <taxon>Nematoda</taxon>
        <taxon>Chromadorea</taxon>
        <taxon>Rhabditida</taxon>
        <taxon>Tylenchina</taxon>
        <taxon>Panagrolaimomorpha</taxon>
        <taxon>Strongyloidoidea</taxon>
        <taxon>Strongyloididae</taxon>
        <taxon>Strongyloides</taxon>
    </lineage>
</organism>
<dbReference type="PANTHER" id="PTHR48051:SF1">
    <property type="entry name" value="RAS SUPPRESSOR PROTEIN 1"/>
    <property type="match status" value="1"/>
</dbReference>
<dbReference type="InterPro" id="IPR036457">
    <property type="entry name" value="PPM-type-like_dom_sf"/>
</dbReference>
<evidence type="ECO:0000256" key="3">
    <source>
        <dbReference type="ARBA" id="ARBA00022737"/>
    </source>
</evidence>
<proteinExistence type="predicted"/>
<feature type="domain" description="PPM-type phosphatase" evidence="4">
    <location>
        <begin position="803"/>
        <end position="1037"/>
    </location>
</feature>
<dbReference type="GO" id="GO:0005737">
    <property type="term" value="C:cytoplasm"/>
    <property type="evidence" value="ECO:0007669"/>
    <property type="project" value="TreeGrafter"/>
</dbReference>
<evidence type="ECO:0000313" key="6">
    <source>
        <dbReference type="WBParaSite" id="SSTP_0000546300.1"/>
    </source>
</evidence>
<evidence type="ECO:0000256" key="2">
    <source>
        <dbReference type="ARBA" id="ARBA00022723"/>
    </source>
</evidence>
<dbReference type="InterPro" id="IPR003591">
    <property type="entry name" value="Leu-rich_rpt_typical-subtyp"/>
</dbReference>
<dbReference type="PANTHER" id="PTHR48051">
    <property type="match status" value="1"/>
</dbReference>
<dbReference type="Pfam" id="PF00560">
    <property type="entry name" value="LRR_1"/>
    <property type="match status" value="1"/>
</dbReference>
<dbReference type="SUPFAM" id="SSF81606">
    <property type="entry name" value="PP2C-like"/>
    <property type="match status" value="1"/>
</dbReference>
<accession>A0A0K0E7I7</accession>
<evidence type="ECO:0000313" key="5">
    <source>
        <dbReference type="Proteomes" id="UP000035681"/>
    </source>
</evidence>
<dbReference type="PROSITE" id="PS51450">
    <property type="entry name" value="LRR"/>
    <property type="match status" value="6"/>
</dbReference>
<dbReference type="Pfam" id="PF13855">
    <property type="entry name" value="LRR_8"/>
    <property type="match status" value="2"/>
</dbReference>
<protein>
    <submittedName>
        <fullName evidence="6 7">PPM-type phosphatase domain-containing protein</fullName>
    </submittedName>
</protein>
<evidence type="ECO:0000256" key="1">
    <source>
        <dbReference type="ARBA" id="ARBA00022614"/>
    </source>
</evidence>
<dbReference type="SMART" id="SM00364">
    <property type="entry name" value="LRR_BAC"/>
    <property type="match status" value="11"/>
</dbReference>
<dbReference type="InterPro" id="IPR055071">
    <property type="entry name" value="RA_PHLPP-like"/>
</dbReference>
<dbReference type="Proteomes" id="UP000035681">
    <property type="component" value="Unplaced"/>
</dbReference>
<sequence length="1171" mass="133906">MNHLSIEPPPAYSILEKKNTKKKYNSIREIKNINNNGTWTLNSKKHWIKKNPTNNGFIRLYTPNGEKSTVIAITIDQTTEDICNKMNIPSIYVQIGNLHIRKLPLDSRPLWMQNDILMTLGHKTIDEALSIGDSKFLRYIIAFFIDCPIFNLDDSLFSSILLSTCMVKKSGLLQKWVRKKCILFNGTIRLINFNENNETGLSPDDEILLLSKLDLEIIDCSKGKCMKLSEKNGNYILVSFDDPDHLPEWSIKASQCQMIPNCDLSDKFLVYLPEYLFASGKNRNIININLRRNSLITRNHDGNKHLMIGYVDDLVRFTSLKSLNLSSNCLRSFPMPICQITSLVELDLSGSQINIIPNGIRHLRNLKIMNLSNNWLKTLPKNFHEFFELTHLDLSFNRFTSIPEPLNYMEYLESWLLNGNEISNITVTKPLSIMTLQLRLNNLSQPIVFNSLAFHRLTKLDLRHGGFAREIDLSNITQLQILYCSNVGLKVLSINGSNIRQIYASNNHLEEIVIMPVPFKLIVFDISYNCFDRLPEWIPELNSLITINASHNRIFTLPYRLFMNMPSLRFVNLKNNELTKLPELVENCCIENLNLSNNKLQSLSTNLLKSSHRLLHLNISNNKLASLPNANSFTDLNRIQVLKANRNQLTEACIPVIMSLKKLRLLDISYNNFHFFTDSTLLQLQYLEEINISCNYLSTLGEEFSKLQSLQILRAHTNNITSIPSFNQSKSLKILDLSNNKLPQISPELFITKNLKFLDLTCNENENDKNNKISVKSLKKKIDVRRNIEIEDIGKRGLFKNLQFGFSESNGDRKKMSIHQIRPKEFDNIYFGMVDGTSNNEIAIKIKNLVVEYLQNQTTITLDILRKCLINTHEMLGKDGNRLGGSALILSINDNEICIANTGSIKAVIVKGNEIIREITNENSPVKGDEYDRLRNANAIITDDNCINGIFPVGKAIGYSYQFPAIIPTPDIEKITITPNIDHIIISNRECWKYLNDNDIKYCLKISSNCYQIAKILQDIIQSNEYTGNISILVIKVIDKEMHLSSDELQSISKLEYNKSYENGGDDTLRKIEERLDKISQAISKIETDVASNSISSLHFKDVKRKKIKRPIINSSASTEDIPGTNITNERHYRDTSVPAIKNSTFKDKALLYYAEDGMAIYTRDFCSDLV</sequence>
<dbReference type="Gene3D" id="3.60.40.10">
    <property type="entry name" value="PPM-type phosphatase domain"/>
    <property type="match status" value="1"/>
</dbReference>
<dbReference type="Gene3D" id="3.80.10.10">
    <property type="entry name" value="Ribonuclease Inhibitor"/>
    <property type="match status" value="3"/>
</dbReference>
<evidence type="ECO:0000259" key="4">
    <source>
        <dbReference type="PROSITE" id="PS51746"/>
    </source>
</evidence>
<dbReference type="AlphaFoldDB" id="A0A0K0E7I7"/>
<dbReference type="InterPro" id="IPR001932">
    <property type="entry name" value="PPM-type_phosphatase-like_dom"/>
</dbReference>
<dbReference type="CDD" id="cd17213">
    <property type="entry name" value="RA_PHLPP"/>
    <property type="match status" value="1"/>
</dbReference>
<dbReference type="GO" id="GO:0046872">
    <property type="term" value="F:metal ion binding"/>
    <property type="evidence" value="ECO:0007669"/>
    <property type="project" value="UniProtKB-KW"/>
</dbReference>
<keyword evidence="3" id="KW-0677">Repeat</keyword>
<dbReference type="WBParaSite" id="SSTP_0000546300.1">
    <property type="protein sequence ID" value="SSTP_0000546300.1"/>
    <property type="gene ID" value="SSTP_0000546300"/>
</dbReference>